<dbReference type="EMBL" id="BSXT01000317">
    <property type="protein sequence ID" value="GMF24267.1"/>
    <property type="molecule type" value="Genomic_DNA"/>
</dbReference>
<dbReference type="AlphaFoldDB" id="A0A9W6U2K1"/>
<protein>
    <submittedName>
        <fullName evidence="2">Unnamed protein product</fullName>
    </submittedName>
</protein>
<keyword evidence="3" id="KW-1185">Reference proteome</keyword>
<evidence type="ECO:0000256" key="1">
    <source>
        <dbReference type="SAM" id="MobiDB-lite"/>
    </source>
</evidence>
<gene>
    <name evidence="2" type="ORF">Pfra01_000404100</name>
</gene>
<evidence type="ECO:0000313" key="3">
    <source>
        <dbReference type="Proteomes" id="UP001165121"/>
    </source>
</evidence>
<comment type="caution">
    <text evidence="2">The sequence shown here is derived from an EMBL/GenBank/DDBJ whole genome shotgun (WGS) entry which is preliminary data.</text>
</comment>
<organism evidence="2 3">
    <name type="scientific">Phytophthora fragariaefolia</name>
    <dbReference type="NCBI Taxonomy" id="1490495"/>
    <lineage>
        <taxon>Eukaryota</taxon>
        <taxon>Sar</taxon>
        <taxon>Stramenopiles</taxon>
        <taxon>Oomycota</taxon>
        <taxon>Peronosporomycetes</taxon>
        <taxon>Peronosporales</taxon>
        <taxon>Peronosporaceae</taxon>
        <taxon>Phytophthora</taxon>
    </lineage>
</organism>
<feature type="region of interest" description="Disordered" evidence="1">
    <location>
        <begin position="97"/>
        <end position="116"/>
    </location>
</feature>
<name>A0A9W6U2K1_9STRA</name>
<proteinExistence type="predicted"/>
<dbReference type="OrthoDB" id="128525at2759"/>
<evidence type="ECO:0000313" key="2">
    <source>
        <dbReference type="EMBL" id="GMF24267.1"/>
    </source>
</evidence>
<accession>A0A9W6U2K1</accession>
<sequence length="168" mass="19112">MFTRSICRYVAWLYNNKKNFLIDSYLAALHEDDLEQDEAGIMSLKRTSVSRFIADHPNGSPINYHLHRAQDFEEFLWSNCFVDDICISRLPPNMEPPESANLFSSDPSDGPDTDTRNLSLTNARLTRAPSNFNILSMPVSCAWGHLCCGYPSGRIVMMKMQTKIPRSC</sequence>
<reference evidence="2" key="1">
    <citation type="submission" date="2023-04" db="EMBL/GenBank/DDBJ databases">
        <title>Phytophthora fragariaefolia NBRC 109709.</title>
        <authorList>
            <person name="Ichikawa N."/>
            <person name="Sato H."/>
            <person name="Tonouchi N."/>
        </authorList>
    </citation>
    <scope>NUCLEOTIDE SEQUENCE</scope>
    <source>
        <strain evidence="2">NBRC 109709</strain>
    </source>
</reference>
<dbReference type="Proteomes" id="UP001165121">
    <property type="component" value="Unassembled WGS sequence"/>
</dbReference>